<proteinExistence type="predicted"/>
<dbReference type="EMBL" id="CP046056">
    <property type="protein sequence ID" value="QQD23719.1"/>
    <property type="molecule type" value="Genomic_DNA"/>
</dbReference>
<dbReference type="Proteomes" id="UP000596074">
    <property type="component" value="Chromosome"/>
</dbReference>
<dbReference type="PANTHER" id="PTHR22916:SF51">
    <property type="entry name" value="GLYCOSYLTRANSFERASE EPSH-RELATED"/>
    <property type="match status" value="1"/>
</dbReference>
<keyword evidence="2" id="KW-0808">Transferase</keyword>
<evidence type="ECO:0000313" key="5">
    <source>
        <dbReference type="Proteomes" id="UP000596074"/>
    </source>
</evidence>
<feature type="domain" description="Glycosyltransferase 2-like" evidence="3">
    <location>
        <begin position="8"/>
        <end position="127"/>
    </location>
</feature>
<evidence type="ECO:0000313" key="4">
    <source>
        <dbReference type="EMBL" id="QQD23719.1"/>
    </source>
</evidence>
<evidence type="ECO:0000256" key="1">
    <source>
        <dbReference type="ARBA" id="ARBA00022676"/>
    </source>
</evidence>
<keyword evidence="5" id="KW-1185">Reference proteome</keyword>
<dbReference type="KEGG" id="vcw:GJQ55_04120"/>
<dbReference type="PANTHER" id="PTHR22916">
    <property type="entry name" value="GLYCOSYLTRANSFERASE"/>
    <property type="match status" value="1"/>
</dbReference>
<evidence type="ECO:0000259" key="3">
    <source>
        <dbReference type="Pfam" id="PF00535"/>
    </source>
</evidence>
<dbReference type="InterPro" id="IPR001173">
    <property type="entry name" value="Glyco_trans_2-like"/>
</dbReference>
<dbReference type="Gene3D" id="3.90.550.10">
    <property type="entry name" value="Spore Coat Polysaccharide Biosynthesis Protein SpsA, Chain A"/>
    <property type="match status" value="1"/>
</dbReference>
<dbReference type="CDD" id="cd00761">
    <property type="entry name" value="Glyco_tranf_GTA_type"/>
    <property type="match status" value="1"/>
</dbReference>
<organism evidence="4 5">
    <name type="scientific">Venatoribacter cucullus</name>
    <dbReference type="NCBI Taxonomy" id="2661630"/>
    <lineage>
        <taxon>Bacteria</taxon>
        <taxon>Pseudomonadati</taxon>
        <taxon>Pseudomonadota</taxon>
        <taxon>Gammaproteobacteria</taxon>
        <taxon>Oceanospirillales</taxon>
        <taxon>Oceanospirillaceae</taxon>
        <taxon>Venatoribacter</taxon>
    </lineage>
</organism>
<dbReference type="RefSeq" id="WP_228346255.1">
    <property type="nucleotide sequence ID" value="NZ_CP046056.1"/>
</dbReference>
<accession>A0A9X7V167</accession>
<sequence>MSNNPKISVIIPVYGVEKYIAKCIESIKNQNFTNFEAILINDGTKDNSVAVAEDAIAGDERFIILHKENGGQGSARNLGLDNARGDYIAFIDSDDWVEPRYLQAMYEKITEEDADICTCDVRLLSPEGSLEKEFVSLVDKYKETNDILNSGFFISNWFWDKLYRKNVFSHHRFDLNVRTFEDAHLLFRVVYGNKLTSVHEYLYNYIQHQGSTSHDLKPSYLQDRVAVKNKQLEFAKEHGVDDAKYLLHVYLKTFIYFCIKTFSRYSKNYSEDIKKLKVEIDADKFTFKNIFFMIKKEKKAGLSLLLFKISPQAFRLFARFWFRNHAA</sequence>
<dbReference type="SUPFAM" id="SSF53448">
    <property type="entry name" value="Nucleotide-diphospho-sugar transferases"/>
    <property type="match status" value="1"/>
</dbReference>
<protein>
    <submittedName>
        <fullName evidence="4">Glycosyltransferase</fullName>
    </submittedName>
</protein>
<dbReference type="Pfam" id="PF00535">
    <property type="entry name" value="Glycos_transf_2"/>
    <property type="match status" value="1"/>
</dbReference>
<reference evidence="4 5" key="1">
    <citation type="submission" date="2019-11" db="EMBL/GenBank/DDBJ databases">
        <title>Venatorbacter sp. nov. a predator of Campylobacter and other Gram-negative bacteria.</title>
        <authorList>
            <person name="Saeedi A."/>
            <person name="Cummings N.J."/>
            <person name="Connerton I.F."/>
            <person name="Connerton P.L."/>
        </authorList>
    </citation>
    <scope>NUCLEOTIDE SEQUENCE [LARGE SCALE GENOMIC DNA]</scope>
    <source>
        <strain evidence="4">XL5</strain>
    </source>
</reference>
<gene>
    <name evidence="4" type="ORF">GJQ55_04120</name>
</gene>
<keyword evidence="1" id="KW-0328">Glycosyltransferase</keyword>
<dbReference type="InterPro" id="IPR029044">
    <property type="entry name" value="Nucleotide-diphossugar_trans"/>
</dbReference>
<dbReference type="GO" id="GO:0016758">
    <property type="term" value="F:hexosyltransferase activity"/>
    <property type="evidence" value="ECO:0007669"/>
    <property type="project" value="UniProtKB-ARBA"/>
</dbReference>
<evidence type="ECO:0000256" key="2">
    <source>
        <dbReference type="ARBA" id="ARBA00022679"/>
    </source>
</evidence>
<name>A0A9X7V167_9GAMM</name>
<dbReference type="AlphaFoldDB" id="A0A9X7V167"/>